<sequence>MIRAAFLTMGLYLSLCGAGLFVVDQVALTKRFSATDSAIIKLITTLSDGGVRIFNPPEWMAFTCIGVGGVTMLYAVALPKKASR</sequence>
<evidence type="ECO:0000313" key="3">
    <source>
        <dbReference type="Proteomes" id="UP000315724"/>
    </source>
</evidence>
<evidence type="ECO:0000256" key="1">
    <source>
        <dbReference type="SAM" id="Phobius"/>
    </source>
</evidence>
<keyword evidence="1" id="KW-0812">Transmembrane</keyword>
<name>A0A517QLL4_9PLAN</name>
<evidence type="ECO:0000313" key="2">
    <source>
        <dbReference type="EMBL" id="QDT32532.1"/>
    </source>
</evidence>
<dbReference type="RefSeq" id="WP_145197855.1">
    <property type="nucleotide sequence ID" value="NZ_CP036267.1"/>
</dbReference>
<reference evidence="2 3" key="1">
    <citation type="submission" date="2019-02" db="EMBL/GenBank/DDBJ databases">
        <title>Deep-cultivation of Planctomycetes and their phenomic and genomic characterization uncovers novel biology.</title>
        <authorList>
            <person name="Wiegand S."/>
            <person name="Jogler M."/>
            <person name="Boedeker C."/>
            <person name="Pinto D."/>
            <person name="Vollmers J."/>
            <person name="Rivas-Marin E."/>
            <person name="Kohn T."/>
            <person name="Peeters S.H."/>
            <person name="Heuer A."/>
            <person name="Rast P."/>
            <person name="Oberbeckmann S."/>
            <person name="Bunk B."/>
            <person name="Jeske O."/>
            <person name="Meyerdierks A."/>
            <person name="Storesund J.E."/>
            <person name="Kallscheuer N."/>
            <person name="Luecker S."/>
            <person name="Lage O.M."/>
            <person name="Pohl T."/>
            <person name="Merkel B.J."/>
            <person name="Hornburger P."/>
            <person name="Mueller R.-W."/>
            <person name="Bruemmer F."/>
            <person name="Labrenz M."/>
            <person name="Spormann A.M."/>
            <person name="Op den Camp H."/>
            <person name="Overmann J."/>
            <person name="Amann R."/>
            <person name="Jetten M.S.M."/>
            <person name="Mascher T."/>
            <person name="Medema M.H."/>
            <person name="Devos D.P."/>
            <person name="Kaster A.-K."/>
            <person name="Ovreas L."/>
            <person name="Rohde M."/>
            <person name="Galperin M.Y."/>
            <person name="Jogler C."/>
        </authorList>
    </citation>
    <scope>NUCLEOTIDE SEQUENCE [LARGE SCALE GENOMIC DNA]</scope>
    <source>
        <strain evidence="2 3">Mal48</strain>
    </source>
</reference>
<dbReference type="OrthoDB" id="215731at2"/>
<dbReference type="Proteomes" id="UP000315724">
    <property type="component" value="Chromosome"/>
</dbReference>
<dbReference type="KEGG" id="tpol:Mal48_17790"/>
<protein>
    <submittedName>
        <fullName evidence="2">Uncharacterized protein</fullName>
    </submittedName>
</protein>
<accession>A0A517QLL4</accession>
<dbReference type="AlphaFoldDB" id="A0A517QLL4"/>
<proteinExistence type="predicted"/>
<feature type="transmembrane region" description="Helical" evidence="1">
    <location>
        <begin position="59"/>
        <end position="78"/>
    </location>
</feature>
<keyword evidence="3" id="KW-1185">Reference proteome</keyword>
<gene>
    <name evidence="2" type="ORF">Mal48_17790</name>
</gene>
<keyword evidence="1" id="KW-0472">Membrane</keyword>
<keyword evidence="1" id="KW-1133">Transmembrane helix</keyword>
<dbReference type="EMBL" id="CP036267">
    <property type="protein sequence ID" value="QDT32532.1"/>
    <property type="molecule type" value="Genomic_DNA"/>
</dbReference>
<organism evidence="2 3">
    <name type="scientific">Thalassoglobus polymorphus</name>
    <dbReference type="NCBI Taxonomy" id="2527994"/>
    <lineage>
        <taxon>Bacteria</taxon>
        <taxon>Pseudomonadati</taxon>
        <taxon>Planctomycetota</taxon>
        <taxon>Planctomycetia</taxon>
        <taxon>Planctomycetales</taxon>
        <taxon>Planctomycetaceae</taxon>
        <taxon>Thalassoglobus</taxon>
    </lineage>
</organism>